<dbReference type="Pfam" id="PF00560">
    <property type="entry name" value="LRR_1"/>
    <property type="match status" value="2"/>
</dbReference>
<keyword evidence="13" id="KW-0418">Kinase</keyword>
<dbReference type="HOGENOM" id="CLU_244479_0_0_1"/>
<keyword evidence="11" id="KW-0677">Repeat</keyword>
<dbReference type="InterPro" id="IPR050647">
    <property type="entry name" value="Plant_LRR-RLKs"/>
</dbReference>
<dbReference type="InterPro" id="IPR000719">
    <property type="entry name" value="Prot_kinase_dom"/>
</dbReference>
<evidence type="ECO:0000256" key="3">
    <source>
        <dbReference type="ARBA" id="ARBA00010995"/>
    </source>
</evidence>
<keyword evidence="19" id="KW-0675">Receptor</keyword>
<keyword evidence="27" id="KW-1185">Reference proteome</keyword>
<keyword evidence="20" id="KW-0325">Glycoprotein</keyword>
<dbReference type="InterPro" id="IPR013210">
    <property type="entry name" value="LRR_N_plant-typ"/>
</dbReference>
<dbReference type="InterPro" id="IPR001611">
    <property type="entry name" value="Leu-rich_rpt"/>
</dbReference>
<dbReference type="InterPro" id="IPR017437">
    <property type="entry name" value="ATP-NAD_kinase_PpnK-typ_C"/>
</dbReference>
<evidence type="ECO:0000256" key="17">
    <source>
        <dbReference type="ARBA" id="ARBA00023027"/>
    </source>
</evidence>
<feature type="region of interest" description="Disordered" evidence="23">
    <location>
        <begin position="1250"/>
        <end position="1270"/>
    </location>
</feature>
<keyword evidence="12 22" id="KW-0547">Nucleotide-binding</keyword>
<evidence type="ECO:0000256" key="14">
    <source>
        <dbReference type="ARBA" id="ARBA00022840"/>
    </source>
</evidence>
<evidence type="ECO:0000256" key="13">
    <source>
        <dbReference type="ARBA" id="ARBA00022777"/>
    </source>
</evidence>
<dbReference type="Gramene" id="OMERI01G41210.3">
    <property type="protein sequence ID" value="OMERI01G41210.3"/>
    <property type="gene ID" value="OMERI01G41210"/>
</dbReference>
<dbReference type="Proteomes" id="UP000008021">
    <property type="component" value="Chromosome 1"/>
</dbReference>
<dbReference type="Gene3D" id="3.40.50.10330">
    <property type="entry name" value="Probable inorganic polyphosphate/atp-NAD kinase, domain 1"/>
    <property type="match status" value="1"/>
</dbReference>
<evidence type="ECO:0000256" key="9">
    <source>
        <dbReference type="ARBA" id="ARBA00022692"/>
    </source>
</evidence>
<keyword evidence="17" id="KW-0520">NAD</keyword>
<keyword evidence="6" id="KW-0597">Phosphoprotein</keyword>
<keyword evidence="18 24" id="KW-0472">Membrane</keyword>
<dbReference type="GO" id="GO:0006741">
    <property type="term" value="P:NADP+ biosynthetic process"/>
    <property type="evidence" value="ECO:0007669"/>
    <property type="project" value="InterPro"/>
</dbReference>
<dbReference type="FunFam" id="3.80.10.10:FF:000413">
    <property type="entry name" value="Inactive leucine-rich repeat receptor-like protein kinase"/>
    <property type="match status" value="1"/>
</dbReference>
<keyword evidence="10" id="KW-0732">Signal</keyword>
<dbReference type="PANTHER" id="PTHR48056">
    <property type="entry name" value="LRR RECEPTOR-LIKE SERINE/THREONINE-PROTEIN KINASE-RELATED"/>
    <property type="match status" value="1"/>
</dbReference>
<reference evidence="26" key="1">
    <citation type="submission" date="2015-04" db="UniProtKB">
        <authorList>
            <consortium name="EnsemblPlants"/>
        </authorList>
    </citation>
    <scope>IDENTIFICATION</scope>
</reference>
<keyword evidence="7" id="KW-0433">Leucine-rich repeat</keyword>
<dbReference type="GO" id="GO:0003951">
    <property type="term" value="F:NAD+ kinase activity"/>
    <property type="evidence" value="ECO:0007669"/>
    <property type="project" value="UniProtKB-EC"/>
</dbReference>
<dbReference type="InterPro" id="IPR016064">
    <property type="entry name" value="NAD/diacylglycerol_kinase_sf"/>
</dbReference>
<evidence type="ECO:0000256" key="7">
    <source>
        <dbReference type="ARBA" id="ARBA00022614"/>
    </source>
</evidence>
<evidence type="ECO:0000256" key="2">
    <source>
        <dbReference type="ARBA" id="ARBA00004479"/>
    </source>
</evidence>
<evidence type="ECO:0000256" key="12">
    <source>
        <dbReference type="ARBA" id="ARBA00022741"/>
    </source>
</evidence>
<organism evidence="26">
    <name type="scientific">Oryza meridionalis</name>
    <dbReference type="NCBI Taxonomy" id="40149"/>
    <lineage>
        <taxon>Eukaryota</taxon>
        <taxon>Viridiplantae</taxon>
        <taxon>Streptophyta</taxon>
        <taxon>Embryophyta</taxon>
        <taxon>Tracheophyta</taxon>
        <taxon>Spermatophyta</taxon>
        <taxon>Magnoliopsida</taxon>
        <taxon>Liliopsida</taxon>
        <taxon>Poales</taxon>
        <taxon>Poaceae</taxon>
        <taxon>BOP clade</taxon>
        <taxon>Oryzoideae</taxon>
        <taxon>Oryzeae</taxon>
        <taxon>Oryzinae</taxon>
        <taxon>Oryza</taxon>
    </lineage>
</organism>
<dbReference type="Pfam" id="PF00069">
    <property type="entry name" value="Pkinase"/>
    <property type="match status" value="1"/>
</dbReference>
<feature type="binding site" evidence="22">
    <location>
        <position position="1332"/>
    </location>
    <ligand>
        <name>ATP</name>
        <dbReference type="ChEBI" id="CHEBI:30616"/>
    </ligand>
</feature>
<dbReference type="CDD" id="cd14066">
    <property type="entry name" value="STKc_IRAK"/>
    <property type="match status" value="1"/>
</dbReference>
<evidence type="ECO:0000256" key="23">
    <source>
        <dbReference type="SAM" id="MobiDB-lite"/>
    </source>
</evidence>
<dbReference type="InterPro" id="IPR017441">
    <property type="entry name" value="Protein_kinase_ATP_BS"/>
</dbReference>
<dbReference type="EnsemblPlants" id="OMERI01G41210.3">
    <property type="protein sequence ID" value="OMERI01G41210.3"/>
    <property type="gene ID" value="OMERI01G41210"/>
</dbReference>
<dbReference type="SUPFAM" id="SSF52047">
    <property type="entry name" value="RNI-like"/>
    <property type="match status" value="1"/>
</dbReference>
<dbReference type="InterPro" id="IPR003591">
    <property type="entry name" value="Leu-rich_rpt_typical-subtyp"/>
</dbReference>
<dbReference type="eggNOG" id="ENOG502QU7G">
    <property type="taxonomic scope" value="Eukaryota"/>
</dbReference>
<dbReference type="GO" id="GO:0004672">
    <property type="term" value="F:protein kinase activity"/>
    <property type="evidence" value="ECO:0007669"/>
    <property type="project" value="InterPro"/>
</dbReference>
<dbReference type="InterPro" id="IPR011009">
    <property type="entry name" value="Kinase-like_dom_sf"/>
</dbReference>
<dbReference type="FunFam" id="3.30.200.20:FF:000295">
    <property type="entry name" value="probable LRR receptor-like serine/threonine-protein kinase IRK"/>
    <property type="match status" value="1"/>
</dbReference>
<dbReference type="FunFam" id="2.60.200.30:FF:000006">
    <property type="entry name" value="probable NAD kinase 1"/>
    <property type="match status" value="1"/>
</dbReference>
<dbReference type="FunFam" id="3.40.50.10330:FF:000018">
    <property type="entry name" value="Probable NAD kinase 1"/>
    <property type="match status" value="1"/>
</dbReference>
<dbReference type="Pfam" id="PF08263">
    <property type="entry name" value="LRRNT_2"/>
    <property type="match status" value="1"/>
</dbReference>
<dbReference type="SUPFAM" id="SSF52058">
    <property type="entry name" value="L domain-like"/>
    <property type="match status" value="2"/>
</dbReference>
<evidence type="ECO:0000256" key="10">
    <source>
        <dbReference type="ARBA" id="ARBA00022729"/>
    </source>
</evidence>
<evidence type="ECO:0000259" key="25">
    <source>
        <dbReference type="PROSITE" id="PS50011"/>
    </source>
</evidence>
<evidence type="ECO:0000256" key="16">
    <source>
        <dbReference type="ARBA" id="ARBA00022989"/>
    </source>
</evidence>
<dbReference type="GO" id="GO:0005886">
    <property type="term" value="C:plasma membrane"/>
    <property type="evidence" value="ECO:0007669"/>
    <property type="project" value="UniProtKB-SubCell"/>
</dbReference>
<dbReference type="Pfam" id="PF01513">
    <property type="entry name" value="NAD_kinase"/>
    <property type="match status" value="1"/>
</dbReference>
<feature type="domain" description="Protein kinase" evidence="25">
    <location>
        <begin position="1303"/>
        <end position="1582"/>
    </location>
</feature>
<evidence type="ECO:0000256" key="20">
    <source>
        <dbReference type="ARBA" id="ARBA00023180"/>
    </source>
</evidence>
<reference evidence="26" key="2">
    <citation type="submission" date="2018-05" db="EMBL/GenBank/DDBJ databases">
        <title>OmerRS3 (Oryza meridionalis Reference Sequence Version 3).</title>
        <authorList>
            <person name="Zhang J."/>
            <person name="Kudrna D."/>
            <person name="Lee S."/>
            <person name="Talag J."/>
            <person name="Welchert J."/>
            <person name="Wing R.A."/>
        </authorList>
    </citation>
    <scope>NUCLEOTIDE SEQUENCE [LARGE SCALE GENOMIC DNA]</scope>
    <source>
        <strain evidence="26">cv. OR44</strain>
    </source>
</reference>
<dbReference type="GO" id="GO:0019674">
    <property type="term" value="P:NAD+ metabolic process"/>
    <property type="evidence" value="ECO:0007669"/>
    <property type="project" value="InterPro"/>
</dbReference>
<dbReference type="Pfam" id="PF20143">
    <property type="entry name" value="NAD_kinase_C"/>
    <property type="match status" value="1"/>
</dbReference>
<dbReference type="PROSITE" id="PS00107">
    <property type="entry name" value="PROTEIN_KINASE_ATP"/>
    <property type="match status" value="1"/>
</dbReference>
<comment type="catalytic activity">
    <reaction evidence="21">
        <text>NAD(+) + ATP = ADP + NADP(+) + H(+)</text>
        <dbReference type="Rhea" id="RHEA:18629"/>
        <dbReference type="ChEBI" id="CHEBI:15378"/>
        <dbReference type="ChEBI" id="CHEBI:30616"/>
        <dbReference type="ChEBI" id="CHEBI:57540"/>
        <dbReference type="ChEBI" id="CHEBI:58349"/>
        <dbReference type="ChEBI" id="CHEBI:456216"/>
        <dbReference type="EC" id="2.7.1.23"/>
    </reaction>
</comment>
<keyword evidence="5" id="KW-1003">Cell membrane</keyword>
<dbReference type="Gene3D" id="1.10.510.10">
    <property type="entry name" value="Transferase(Phosphotransferase) domain 1"/>
    <property type="match status" value="1"/>
</dbReference>
<dbReference type="SUPFAM" id="SSF56112">
    <property type="entry name" value="Protein kinase-like (PK-like)"/>
    <property type="match status" value="1"/>
</dbReference>
<evidence type="ECO:0000256" key="6">
    <source>
        <dbReference type="ARBA" id="ARBA00022553"/>
    </source>
</evidence>
<evidence type="ECO:0000256" key="8">
    <source>
        <dbReference type="ARBA" id="ARBA00022679"/>
    </source>
</evidence>
<accession>A0A0E0CD55</accession>
<evidence type="ECO:0000256" key="22">
    <source>
        <dbReference type="PROSITE-ProRule" id="PRU10141"/>
    </source>
</evidence>
<dbReference type="FunFam" id="3.80.10.10:FF:000317">
    <property type="entry name" value="Inactive leucine-rich repeat receptor-like protein kinase"/>
    <property type="match status" value="1"/>
</dbReference>
<dbReference type="Pfam" id="PF23598">
    <property type="entry name" value="LRR_14"/>
    <property type="match status" value="2"/>
</dbReference>
<name>A0A0E0CD55_9ORYZ</name>
<evidence type="ECO:0000256" key="18">
    <source>
        <dbReference type="ARBA" id="ARBA00023136"/>
    </source>
</evidence>
<evidence type="ECO:0000256" key="5">
    <source>
        <dbReference type="ARBA" id="ARBA00022475"/>
    </source>
</evidence>
<dbReference type="PANTHER" id="PTHR48056:SF39">
    <property type="entry name" value="PROTEIN KINASE DOMAIN-CONTAINING PROTEIN"/>
    <property type="match status" value="1"/>
</dbReference>
<protein>
    <recommendedName>
        <fullName evidence="4">NAD(+) kinase</fullName>
        <ecNumber evidence="4">2.7.1.23</ecNumber>
    </recommendedName>
</protein>
<feature type="region of interest" description="Disordered" evidence="23">
    <location>
        <begin position="1189"/>
        <end position="1213"/>
    </location>
</feature>
<sequence length="1596" mass="172235">MSLDELPHKKLASSEGIRFARSDSRFRSLSPAPIPIPTAPSFRSLVDPVSDERVNHDTVTSHESEIGSGSISTVSSTVSSVESEKAAYEFLAQTPIKSTDAHLVEFSEAMRTVAKALRRVAEGKAAAQAEAEEWRRKYELEMAHKQQRKIKGYGSCANNELEKLASQLTLETPASDQAGCCGNHGICSHEVLQDESPGPNPRSSHKLVSRKASFRLSWGCNGDKNGQHKHDFVSFEKGDITTAERSNKQILLKWESSPQTVLFITKPNSNSVHVLCAEMVRWLKEHKKINVVVEPRVSKELLTEDSYYNFIQTWDDDEEKKMLHTKVDLIVTLGGDGTVLWAASLFKGPVPPVVAFSLGSLGFMTPFPSEQYRDCLDNVLNGPFSITLRNRLQCHVIRDAAKDELETEEPILVLNEVTIDRGISSYLTYLECYCDSSFVTCVQGDGLIISTTSGSTAYSLAAGGSMVHPQVPGILFTPICPHSLSFRPLILPEYVTLRVQVPHNSRGQAWASFDGKDRKLLSPGDALICSISPWPVPTACLVDSTTDFLRSIHEGLHWNLRKSQSFDGPLIQPQFPCSVAFRRELDSEWPATPSGSHPSGGGTTMPMPVNEEVLGLVVFKSALSDPSGALATWTESDATPCGWAHVECDPATSRVLRLALDGLGLSGRMPRGLDRLAALQSLSVARNNLSGELPPGLSLLASLRSIDLSYNAFSGPLPGDVPLLASLRYLDLTGNAFSGPLPATFPATVRFLMLSGNQFSGPLPQGLSKSSFLLHLNLSGNQLSGSPDFAGALWPLSRLRALDLSRNQFSGTVTTGIANLHNLKTIDLSGNRFFGAVPSDIGLCPHLSTVDISFNAFDGQLPDSIAHLGSLVYFAASGNRFSGDVPAWLGDLAALQHLDFSDNALTGRLPDSLGKLKDLRYLSMSENQLSGAIPDAMSGCTKLAELHLRANNLSGSIPDALFDVGLETLDMSSNALSGVLPSGSTKLAETLQWLDLSVNQITGGIPAEMALFMNLRYLNLSRNDLRTQLPPELGLLRNLTVLDLRSSGLYGTMPNDLCEAGSLAVLQLDGNSLAGPIPDNIGNCSSLYLLSLGHNSLTGPIPVGMSELKKLEILRLEYNNLSGEIPQQLGGIESLLAVNVSHNRLVGRLPASGVFQSLDASALEGNLGICSPLVTQPCRMNVAKPLVLDPNEYPHGGDGDNNLETSGRGPASPRKRRFLSVSAMVAICAAVFIILGVIVITLLNMSARRRAGDGGTTTPEKELESIVSSSTKSSKLATGKMVTFGPGNSLRSEDFVGGADALLSKATEIGRGVFGTVYRASVGEGRVVAIKKLATASIVESRDDFDREVRILGKARHPNLLPLKGYYWTPQLQLLITDYAPHGSLEARLHGNGDGAFPPLTWAERFRIVAGTARGLAHLHQSFRPPMIHYNVKPSNILLDEQCNPMVGDFGLARLLPKLDKHVMSSRFQGGMGYVAPELACQSLRINEKCDIYGFGVLILELVTGRRAVEYGDDDVVILIDQVRVLLDHGGGSNVLECVDPSIGEFPEEEVLPVLKLGMVCTSQIPSNRPSMAEVVQILQVIKAPVAASSARLEAF</sequence>
<dbReference type="HAMAP" id="MF_00361">
    <property type="entry name" value="NAD_kinase"/>
    <property type="match status" value="1"/>
</dbReference>
<evidence type="ECO:0000256" key="11">
    <source>
        <dbReference type="ARBA" id="ARBA00022737"/>
    </source>
</evidence>
<evidence type="ECO:0000313" key="26">
    <source>
        <dbReference type="EnsemblPlants" id="OMERI01G41210.3"/>
    </source>
</evidence>
<keyword evidence="8" id="KW-0808">Transferase</keyword>
<evidence type="ECO:0000256" key="4">
    <source>
        <dbReference type="ARBA" id="ARBA00012120"/>
    </source>
</evidence>
<dbReference type="InterPro" id="IPR002504">
    <property type="entry name" value="NADK"/>
</dbReference>
<dbReference type="PROSITE" id="PS50011">
    <property type="entry name" value="PROTEIN_KINASE_DOM"/>
    <property type="match status" value="1"/>
</dbReference>
<dbReference type="SMART" id="SM00369">
    <property type="entry name" value="LRR_TYP"/>
    <property type="match status" value="10"/>
</dbReference>
<dbReference type="EC" id="2.7.1.23" evidence="4"/>
<keyword evidence="9 24" id="KW-0812">Transmembrane</keyword>
<comment type="subcellular location">
    <subcellularLocation>
        <location evidence="1">Cell membrane</location>
        <topology evidence="1">Single-pass membrane protein</topology>
    </subcellularLocation>
    <subcellularLocation>
        <location evidence="2">Membrane</location>
        <topology evidence="2">Single-pass type I membrane protein</topology>
    </subcellularLocation>
</comment>
<dbReference type="STRING" id="40149.A0A0E0CD55"/>
<dbReference type="Gene3D" id="3.80.10.10">
    <property type="entry name" value="Ribonuclease Inhibitor"/>
    <property type="match status" value="3"/>
</dbReference>
<dbReference type="InterPro" id="IPR055414">
    <property type="entry name" value="LRR_R13L4/SHOC2-like"/>
</dbReference>
<keyword evidence="16 24" id="KW-1133">Transmembrane helix</keyword>
<dbReference type="SUPFAM" id="SSF111331">
    <property type="entry name" value="NAD kinase/diacylglycerol kinase-like"/>
    <property type="match status" value="1"/>
</dbReference>
<dbReference type="FunFam" id="3.80.10.10:FF:000275">
    <property type="entry name" value="Leucine-rich repeat receptor-like protein kinase"/>
    <property type="match status" value="1"/>
</dbReference>
<comment type="similarity">
    <text evidence="3">Belongs to the NAD kinase family.</text>
</comment>
<keyword evidence="15" id="KW-0521">NADP</keyword>
<evidence type="ECO:0000256" key="1">
    <source>
        <dbReference type="ARBA" id="ARBA00004162"/>
    </source>
</evidence>
<dbReference type="InterPro" id="IPR032675">
    <property type="entry name" value="LRR_dom_sf"/>
</dbReference>
<evidence type="ECO:0000313" key="27">
    <source>
        <dbReference type="Proteomes" id="UP000008021"/>
    </source>
</evidence>
<evidence type="ECO:0000256" key="19">
    <source>
        <dbReference type="ARBA" id="ARBA00023170"/>
    </source>
</evidence>
<dbReference type="Gene3D" id="3.30.200.20">
    <property type="entry name" value="Phosphorylase Kinase, domain 1"/>
    <property type="match status" value="1"/>
</dbReference>
<dbReference type="Gene3D" id="2.60.200.30">
    <property type="entry name" value="Probable inorganic polyphosphate/atp-NAD kinase, domain 2"/>
    <property type="match status" value="1"/>
</dbReference>
<evidence type="ECO:0000256" key="21">
    <source>
        <dbReference type="ARBA" id="ARBA00047925"/>
    </source>
</evidence>
<evidence type="ECO:0000256" key="24">
    <source>
        <dbReference type="SAM" id="Phobius"/>
    </source>
</evidence>
<keyword evidence="14 22" id="KW-0067">ATP-binding</keyword>
<dbReference type="InterPro" id="IPR017438">
    <property type="entry name" value="ATP-NAD_kinase_N"/>
</dbReference>
<proteinExistence type="inferred from homology"/>
<feature type="transmembrane region" description="Helical" evidence="24">
    <location>
        <begin position="1218"/>
        <end position="1243"/>
    </location>
</feature>
<dbReference type="GO" id="GO:0005524">
    <property type="term" value="F:ATP binding"/>
    <property type="evidence" value="ECO:0007669"/>
    <property type="project" value="UniProtKB-UniRule"/>
</dbReference>
<dbReference type="FunFam" id="1.10.510.10:FF:000267">
    <property type="entry name" value="probable LRR receptor-like serine/threonine-protein kinase IRK"/>
    <property type="match status" value="1"/>
</dbReference>
<evidence type="ECO:0000256" key="15">
    <source>
        <dbReference type="ARBA" id="ARBA00022857"/>
    </source>
</evidence>
<dbReference type="PROSITE" id="PS51450">
    <property type="entry name" value="LRR"/>
    <property type="match status" value="1"/>
</dbReference>